<dbReference type="InterPro" id="IPR018214">
    <property type="entry name" value="GluRdtase_CS"/>
</dbReference>
<dbReference type="SUPFAM" id="SSF69075">
    <property type="entry name" value="Glutamyl tRNA-reductase dimerization domain"/>
    <property type="match status" value="1"/>
</dbReference>
<dbReference type="AlphaFoldDB" id="A0A2T9X295"/>
<keyword evidence="5 8" id="KW-0560">Oxidoreductase</keyword>
<comment type="catalytic activity">
    <reaction evidence="7 8 13">
        <text>(S)-4-amino-5-oxopentanoate + tRNA(Glu) + NADP(+) = L-glutamyl-tRNA(Glu) + NADPH + H(+)</text>
        <dbReference type="Rhea" id="RHEA:12344"/>
        <dbReference type="Rhea" id="RHEA-COMP:9663"/>
        <dbReference type="Rhea" id="RHEA-COMP:9680"/>
        <dbReference type="ChEBI" id="CHEBI:15378"/>
        <dbReference type="ChEBI" id="CHEBI:57501"/>
        <dbReference type="ChEBI" id="CHEBI:57783"/>
        <dbReference type="ChEBI" id="CHEBI:58349"/>
        <dbReference type="ChEBI" id="CHEBI:78442"/>
        <dbReference type="ChEBI" id="CHEBI:78520"/>
        <dbReference type="EC" id="1.2.1.70"/>
    </reaction>
</comment>
<evidence type="ECO:0000256" key="10">
    <source>
        <dbReference type="PIRSR" id="PIRSR000445-2"/>
    </source>
</evidence>
<dbReference type="InterPro" id="IPR036291">
    <property type="entry name" value="NAD(P)-bd_dom_sf"/>
</dbReference>
<name>A0A2T9X295_9CREN</name>
<dbReference type="Pfam" id="PF05201">
    <property type="entry name" value="GlutR_N"/>
    <property type="match status" value="1"/>
</dbReference>
<evidence type="ECO:0000256" key="13">
    <source>
        <dbReference type="RuleBase" id="RU000584"/>
    </source>
</evidence>
<dbReference type="NCBIfam" id="TIGR01035">
    <property type="entry name" value="hemA"/>
    <property type="match status" value="1"/>
</dbReference>
<dbReference type="Proteomes" id="UP000245638">
    <property type="component" value="Unassembled WGS sequence"/>
</dbReference>
<evidence type="ECO:0000259" key="15">
    <source>
        <dbReference type="Pfam" id="PF01488"/>
    </source>
</evidence>
<evidence type="ECO:0000256" key="1">
    <source>
        <dbReference type="ARBA" id="ARBA00005059"/>
    </source>
</evidence>
<dbReference type="PROSITE" id="PS00747">
    <property type="entry name" value="GLUTR"/>
    <property type="match status" value="1"/>
</dbReference>
<dbReference type="InterPro" id="IPR000343">
    <property type="entry name" value="4pyrrol_synth_GluRdtase"/>
</dbReference>
<dbReference type="PANTHER" id="PTHR43013:SF1">
    <property type="entry name" value="GLUTAMYL-TRNA REDUCTASE"/>
    <property type="match status" value="1"/>
</dbReference>
<keyword evidence="4 8" id="KW-0521">NADP</keyword>
<evidence type="ECO:0000256" key="5">
    <source>
        <dbReference type="ARBA" id="ARBA00023002"/>
    </source>
</evidence>
<dbReference type="InterPro" id="IPR036453">
    <property type="entry name" value="GluRdtase_dimer_dom_sf"/>
</dbReference>
<evidence type="ECO:0000256" key="4">
    <source>
        <dbReference type="ARBA" id="ARBA00022857"/>
    </source>
</evidence>
<dbReference type="Pfam" id="PF00745">
    <property type="entry name" value="GlutR_dimer"/>
    <property type="match status" value="1"/>
</dbReference>
<comment type="function">
    <text evidence="8">Catalyzes the NADPH-dependent reduction of glutamyl-tRNA(Glu) to glutamate 1-semialdehyde (GSA).</text>
</comment>
<proteinExistence type="inferred from homology"/>
<evidence type="ECO:0000256" key="11">
    <source>
        <dbReference type="PIRSR" id="PIRSR000445-3"/>
    </source>
</evidence>
<feature type="binding site" evidence="8 10">
    <location>
        <begin position="52"/>
        <end position="55"/>
    </location>
    <ligand>
        <name>substrate</name>
    </ligand>
</feature>
<evidence type="ECO:0000256" key="8">
    <source>
        <dbReference type="HAMAP-Rule" id="MF_00087"/>
    </source>
</evidence>
<accession>A0A2T9X295</accession>
<gene>
    <name evidence="8" type="primary">hemA</name>
    <name evidence="17" type="ORF">DDW13_08615</name>
</gene>
<dbReference type="HAMAP" id="MF_00087">
    <property type="entry name" value="Glu_tRNA_reductase"/>
    <property type="match status" value="1"/>
</dbReference>
<dbReference type="EC" id="1.2.1.70" evidence="3 8"/>
<dbReference type="Gene3D" id="3.40.50.720">
    <property type="entry name" value="NAD(P)-binding Rossmann-like Domain"/>
    <property type="match status" value="1"/>
</dbReference>
<dbReference type="EMBL" id="QEFD01000232">
    <property type="protein sequence ID" value="PVU74210.1"/>
    <property type="molecule type" value="Genomic_DNA"/>
</dbReference>
<feature type="domain" description="Glutamyl-tRNA reductase N-terminal" evidence="16">
    <location>
        <begin position="27"/>
        <end position="155"/>
    </location>
</feature>
<dbReference type="GO" id="GO:0050661">
    <property type="term" value="F:NADP binding"/>
    <property type="evidence" value="ECO:0007669"/>
    <property type="project" value="InterPro"/>
</dbReference>
<feature type="domain" description="Tetrapyrrole biosynthesis glutamyl-tRNA reductase dimerisation" evidence="14">
    <location>
        <begin position="296"/>
        <end position="391"/>
    </location>
</feature>
<feature type="site" description="Important for activity" evidence="8 12">
    <location>
        <position position="98"/>
    </location>
</feature>
<feature type="active site" description="Nucleophile" evidence="8 9">
    <location>
        <position position="53"/>
    </location>
</feature>
<evidence type="ECO:0000256" key="3">
    <source>
        <dbReference type="ARBA" id="ARBA00012970"/>
    </source>
</evidence>
<evidence type="ECO:0000259" key="14">
    <source>
        <dbReference type="Pfam" id="PF00745"/>
    </source>
</evidence>
<evidence type="ECO:0000313" key="17">
    <source>
        <dbReference type="EMBL" id="PVU74210.1"/>
    </source>
</evidence>
<feature type="domain" description="Quinate/shikimate 5-dehydrogenase/glutamyl-tRNA reductase" evidence="15">
    <location>
        <begin position="170"/>
        <end position="252"/>
    </location>
</feature>
<evidence type="ECO:0000259" key="16">
    <source>
        <dbReference type="Pfam" id="PF05201"/>
    </source>
</evidence>
<comment type="miscellaneous">
    <text evidence="8">During catalysis, the active site Cys acts as a nucleophile attacking the alpha-carbonyl group of tRNA-bound glutamate with the formation of a thioester intermediate between enzyme and glutamate, and the concomitant release of tRNA(Glu). The thioester intermediate is finally reduced by direct hydride transfer from NADPH, to form the product GSA.</text>
</comment>
<dbReference type="Pfam" id="PF01488">
    <property type="entry name" value="Shikimate_DH"/>
    <property type="match status" value="1"/>
</dbReference>
<comment type="subunit">
    <text evidence="8">Homodimer.</text>
</comment>
<feature type="binding site" evidence="8 10">
    <location>
        <position position="108"/>
    </location>
    <ligand>
        <name>substrate</name>
    </ligand>
</feature>
<comment type="caution">
    <text evidence="17">The sequence shown here is derived from an EMBL/GenBank/DDBJ whole genome shotgun (WGS) entry which is preliminary data.</text>
</comment>
<evidence type="ECO:0000256" key="7">
    <source>
        <dbReference type="ARBA" id="ARBA00047464"/>
    </source>
</evidence>
<dbReference type="SUPFAM" id="SSF69742">
    <property type="entry name" value="Glutamyl tRNA-reductase catalytic, N-terminal domain"/>
    <property type="match status" value="1"/>
</dbReference>
<dbReference type="PANTHER" id="PTHR43013">
    <property type="entry name" value="GLUTAMYL-TRNA REDUCTASE"/>
    <property type="match status" value="1"/>
</dbReference>
<evidence type="ECO:0000256" key="9">
    <source>
        <dbReference type="PIRSR" id="PIRSR000445-1"/>
    </source>
</evidence>
<comment type="domain">
    <text evidence="8">Possesses an unusual extended V-shaped dimeric structure with each monomer consisting of three distinct domains arranged along a curved 'spinal' alpha-helix. The N-terminal catalytic domain specifically recognizes the glutamate moiety of the substrate. The second domain is the NADPH-binding domain, and the third C-terminal domain is responsible for dimerization.</text>
</comment>
<dbReference type="NCBIfam" id="NF000752">
    <property type="entry name" value="PRK00045.4-2"/>
    <property type="match status" value="1"/>
</dbReference>
<comment type="pathway">
    <text evidence="1 8 13">Porphyrin-containing compound metabolism; protoporphyrin-IX biosynthesis; 5-aminolevulinate from L-glutamyl-tRNA(Glu): step 1/2.</text>
</comment>
<dbReference type="InterPro" id="IPR015895">
    <property type="entry name" value="4pyrrol_synth_GluRdtase_N"/>
</dbReference>
<dbReference type="FunFam" id="3.30.460.30:FF:000001">
    <property type="entry name" value="Glutamyl-tRNA reductase"/>
    <property type="match status" value="1"/>
</dbReference>
<dbReference type="InterPro" id="IPR015896">
    <property type="entry name" value="4pyrrol_synth_GluRdtase_dimer"/>
</dbReference>
<dbReference type="PIRSF" id="PIRSF000445">
    <property type="entry name" value="4pyrrol_synth_GluRdtase"/>
    <property type="match status" value="1"/>
</dbReference>
<feature type="binding site" evidence="8 11">
    <location>
        <begin position="187"/>
        <end position="192"/>
    </location>
    <ligand>
        <name>NADP(+)</name>
        <dbReference type="ChEBI" id="CHEBI:58349"/>
    </ligand>
</feature>
<organism evidence="17 18">
    <name type="scientific">Acidianus hospitalis</name>
    <dbReference type="NCBI Taxonomy" id="563177"/>
    <lineage>
        <taxon>Archaea</taxon>
        <taxon>Thermoproteota</taxon>
        <taxon>Thermoprotei</taxon>
        <taxon>Sulfolobales</taxon>
        <taxon>Sulfolobaceae</taxon>
        <taxon>Acidianus</taxon>
    </lineage>
</organism>
<keyword evidence="6 8" id="KW-0627">Porphyrin biosynthesis</keyword>
<sequence length="419" mass="47958">MSILNEIENRYFAIIYTYKTIGFDNLSSHYLRENEISLIHNIVGSQMAIIQTCNRIEIYLYSEDSDTTTKLLNFLDQVHGKKISIDATILTGSKAIEHLFEVASGIDSMAIGEYEILSQVRLSLENAKKLHMIGKELEILFERAIKVGRRVRQQTNISKGKVGLYSIAIELAKTRVDLKTANIAVIGAGQIGSRLISMLNSEGAKNITILNRTVEKAKELAEKYGYSYSSLDFSKLDGFDVIFSAIFYPRVIRIDNKFIIDLSSPPIFQGNEVYTLKNLQQISEEIRKKRLSELSKAKDIIEEGIRDFILDYENLKYDMIVSQIMKNIEEIRQNEVKRALKELNGDNAEEVLNAMTKSMVKKMFYPLLSKIKEAVRNNETNYINLILELFNNGKLSDSKTKEIEEKQVNKRYDSRNQSN</sequence>
<evidence type="ECO:0000256" key="6">
    <source>
        <dbReference type="ARBA" id="ARBA00023244"/>
    </source>
</evidence>
<dbReference type="GO" id="GO:0019353">
    <property type="term" value="P:protoporphyrinogen IX biosynthetic process from glutamate"/>
    <property type="evidence" value="ECO:0007669"/>
    <property type="project" value="TreeGrafter"/>
</dbReference>
<evidence type="ECO:0000256" key="12">
    <source>
        <dbReference type="PIRSR" id="PIRSR000445-4"/>
    </source>
</evidence>
<comment type="similarity">
    <text evidence="2 8 13">Belongs to the glutamyl-tRNA reductase family.</text>
</comment>
<dbReference type="GO" id="GO:0008883">
    <property type="term" value="F:glutamyl-tRNA reductase activity"/>
    <property type="evidence" value="ECO:0007669"/>
    <property type="project" value="UniProtKB-UniRule"/>
</dbReference>
<dbReference type="InterPro" id="IPR036343">
    <property type="entry name" value="GluRdtase_N_sf"/>
</dbReference>
<dbReference type="InterPro" id="IPR006151">
    <property type="entry name" value="Shikm_DH/Glu-tRNA_Rdtase"/>
</dbReference>
<feature type="binding site" evidence="8 10">
    <location>
        <position position="119"/>
    </location>
    <ligand>
        <name>substrate</name>
    </ligand>
</feature>
<feature type="binding site" evidence="8 10">
    <location>
        <begin position="113"/>
        <end position="115"/>
    </location>
    <ligand>
        <name>substrate</name>
    </ligand>
</feature>
<dbReference type="SUPFAM" id="SSF51735">
    <property type="entry name" value="NAD(P)-binding Rossmann-fold domains"/>
    <property type="match status" value="1"/>
</dbReference>
<evidence type="ECO:0000256" key="2">
    <source>
        <dbReference type="ARBA" id="ARBA00005916"/>
    </source>
</evidence>
<dbReference type="UniPathway" id="UPA00251">
    <property type="reaction ID" value="UER00316"/>
</dbReference>
<dbReference type="Gene3D" id="3.30.460.30">
    <property type="entry name" value="Glutamyl-tRNA reductase, N-terminal domain"/>
    <property type="match status" value="1"/>
</dbReference>
<evidence type="ECO:0000313" key="18">
    <source>
        <dbReference type="Proteomes" id="UP000245638"/>
    </source>
</evidence>
<protein>
    <recommendedName>
        <fullName evidence="3 8">Glutamyl-tRNA reductase</fullName>
        <shortName evidence="8">GluTR</shortName>
        <ecNumber evidence="3 8">1.2.1.70</ecNumber>
    </recommendedName>
</protein>
<reference evidence="17 18" key="1">
    <citation type="journal article" date="2015" name="Appl. Environ. Microbiol.">
        <title>Nanoarchaeota, Their Sulfolobales Host, and Nanoarchaeota Virus Distribution across Yellowstone National Park Hot Springs.</title>
        <authorList>
            <person name="Munson-McGee J.H."/>
            <person name="Field E.K."/>
            <person name="Bateson M."/>
            <person name="Rooney C."/>
            <person name="Stepanauskas R."/>
            <person name="Young M.J."/>
        </authorList>
    </citation>
    <scope>NUCLEOTIDE SEQUENCE [LARGE SCALE GENOMIC DNA]</scope>
    <source>
        <strain evidence="17">SCGC AC-742_N10</strain>
    </source>
</reference>